<proteinExistence type="predicted"/>
<evidence type="ECO:0000256" key="1">
    <source>
        <dbReference type="SAM" id="Phobius"/>
    </source>
</evidence>
<keyword evidence="1" id="KW-0812">Transmembrane</keyword>
<feature type="transmembrane region" description="Helical" evidence="1">
    <location>
        <begin position="6"/>
        <end position="26"/>
    </location>
</feature>
<keyword evidence="1" id="KW-1133">Transmembrane helix</keyword>
<reference evidence="3" key="1">
    <citation type="submission" date="2016-12" db="EMBL/GenBank/DDBJ databases">
        <authorList>
            <person name="Rodrigo-Torres L."/>
            <person name="Arahal R.D."/>
            <person name="Lucena T."/>
        </authorList>
    </citation>
    <scope>NUCLEOTIDE SEQUENCE [LARGE SCALE GENOMIC DNA]</scope>
</reference>
<organism evidence="2 3">
    <name type="scientific">Vibrio quintilis</name>
    <dbReference type="NCBI Taxonomy" id="1117707"/>
    <lineage>
        <taxon>Bacteria</taxon>
        <taxon>Pseudomonadati</taxon>
        <taxon>Pseudomonadota</taxon>
        <taxon>Gammaproteobacteria</taxon>
        <taxon>Vibrionales</taxon>
        <taxon>Vibrionaceae</taxon>
        <taxon>Vibrio</taxon>
    </lineage>
</organism>
<accession>A0A1M7Z1S2</accession>
<evidence type="ECO:0000313" key="3">
    <source>
        <dbReference type="Proteomes" id="UP000184600"/>
    </source>
</evidence>
<dbReference type="RefSeq" id="WP_262021681.1">
    <property type="nucleotide sequence ID" value="NZ_AP024897.1"/>
</dbReference>
<keyword evidence="3" id="KW-1185">Reference proteome</keyword>
<evidence type="ECO:0000313" key="2">
    <source>
        <dbReference type="EMBL" id="SHO58784.1"/>
    </source>
</evidence>
<name>A0A1M7Z1S2_9VIBR</name>
<protein>
    <submittedName>
        <fullName evidence="2">Uncharacterized protein</fullName>
    </submittedName>
</protein>
<sequence>MNELTQVLIHIFLCFLWVAVGCPLIWRFSIRLGQLIGRRFF</sequence>
<dbReference type="Proteomes" id="UP000184600">
    <property type="component" value="Unassembled WGS sequence"/>
</dbReference>
<dbReference type="EMBL" id="FRFG01000078">
    <property type="protein sequence ID" value="SHO58784.1"/>
    <property type="molecule type" value="Genomic_DNA"/>
</dbReference>
<dbReference type="AlphaFoldDB" id="A0A1M7Z1S2"/>
<gene>
    <name evidence="2" type="ORF">VQ7734_04556</name>
</gene>
<keyword evidence="1" id="KW-0472">Membrane</keyword>